<dbReference type="SUPFAM" id="SSF53448">
    <property type="entry name" value="Nucleotide-diphospho-sugar transferases"/>
    <property type="match status" value="1"/>
</dbReference>
<dbReference type="InterPro" id="IPR011990">
    <property type="entry name" value="TPR-like_helical_dom_sf"/>
</dbReference>
<feature type="domain" description="Glycosyltransferase 2-like" evidence="1">
    <location>
        <begin position="7"/>
        <end position="127"/>
    </location>
</feature>
<dbReference type="STRING" id="997296.PB1_10749"/>
<organism evidence="2 3">
    <name type="scientific">Bacillus methanolicus PB1</name>
    <dbReference type="NCBI Taxonomy" id="997296"/>
    <lineage>
        <taxon>Bacteria</taxon>
        <taxon>Bacillati</taxon>
        <taxon>Bacillota</taxon>
        <taxon>Bacilli</taxon>
        <taxon>Bacillales</taxon>
        <taxon>Bacillaceae</taxon>
        <taxon>Bacillus</taxon>
    </lineage>
</organism>
<dbReference type="SUPFAM" id="SSF48452">
    <property type="entry name" value="TPR-like"/>
    <property type="match status" value="1"/>
</dbReference>
<dbReference type="GO" id="GO:0016740">
    <property type="term" value="F:transferase activity"/>
    <property type="evidence" value="ECO:0007669"/>
    <property type="project" value="UniProtKB-KW"/>
</dbReference>
<sequence>MHSLDISLCMIVKNEETHLEQCLNSVSNLVREIIVGDTGSEDGSIDIARQFGARVISVKWEQDFAKARNEVLDQATCSWILVLDADEKASNWDITELEKLLADTSVYGYYVQIVSYVGEADSREFITDSVCRLFRNDPRIRFRGKIHEEAAQSISELPGSPLLFSKLKIDHYGYLKSEIDRKNKAHRNQSIIHEALREAPQDLLLRYALATEYFQIEEYEEASNILLSLLDTIDTGPGFVSDLYLKAAYSLFMLGKDVHASEVIKKGLIHYADFSDLYEIQASLLLRQGRTLDAYKTLQTSLRLGDVSAIYSSSSGCGTYRTHYMAGWVCEMLLNFQEAADHYEQALSFRPDYLPAWVEFVALELLMDRSFRLTTFLAKHPESINQKQLSVLIPAVLNARAKELLKFLLFESDRGRLQLPPLLEVLYHFQNNENEHACHKLRELIRESPADQTLVGYLWAAAWKRLDMVDARYLAGLHARGPLFSIQQKLDGDNKLIPPSSDLSLVLQMFIQVGAWDAVLALYRHTGSELRWTNVPLPLLCGLSQAPALIKKELCSVYEKKRREILPKNKEDFTELLVFTWLAQSCGTILNVPDSFTSLSDDHFTSYLGAAYHQIAKASFYHRLPCKFPDLRLILRASCSTTDT</sequence>
<dbReference type="Pfam" id="PF00535">
    <property type="entry name" value="Glycos_transf_2"/>
    <property type="match status" value="1"/>
</dbReference>
<dbReference type="eggNOG" id="COG0457">
    <property type="taxonomic scope" value="Bacteria"/>
</dbReference>
<keyword evidence="2" id="KW-0808">Transferase</keyword>
<dbReference type="RefSeq" id="WP_004436202.1">
    <property type="nucleotide sequence ID" value="NZ_AFEU01000003.1"/>
</dbReference>
<dbReference type="eggNOG" id="COG0463">
    <property type="taxonomic scope" value="Bacteria"/>
</dbReference>
<dbReference type="OrthoDB" id="9815923at2"/>
<gene>
    <name evidence="2" type="ORF">PB1_10749</name>
</gene>
<dbReference type="PANTHER" id="PTHR43630:SF2">
    <property type="entry name" value="GLYCOSYLTRANSFERASE"/>
    <property type="match status" value="1"/>
</dbReference>
<dbReference type="Gene3D" id="1.25.40.10">
    <property type="entry name" value="Tetratricopeptide repeat domain"/>
    <property type="match status" value="1"/>
</dbReference>
<dbReference type="Gene3D" id="3.90.550.10">
    <property type="entry name" value="Spore Coat Polysaccharide Biosynthesis Protein SpsA, Chain A"/>
    <property type="match status" value="1"/>
</dbReference>
<comment type="caution">
    <text evidence="2">The sequence shown here is derived from an EMBL/GenBank/DDBJ whole genome shotgun (WGS) entry which is preliminary data.</text>
</comment>
<dbReference type="EMBL" id="AFEU01000003">
    <property type="protein sequence ID" value="EIJ78038.1"/>
    <property type="molecule type" value="Genomic_DNA"/>
</dbReference>
<dbReference type="InterPro" id="IPR029044">
    <property type="entry name" value="Nucleotide-diphossugar_trans"/>
</dbReference>
<reference evidence="2 3" key="1">
    <citation type="journal article" date="2012" name="Appl. Environ. Microbiol.">
        <title>Genome Sequence of Thermotolerant Bacillus methanolicus: Features and Regulation Related to Methylotrophy and Production of L-Lysine and L-Glutamate from Methanol.</title>
        <authorList>
            <person name="Heggeset T.M."/>
            <person name="Krog A."/>
            <person name="Balzer S."/>
            <person name="Wentzel A."/>
            <person name="Ellingsen T.E."/>
            <person name="Brautaset T."/>
        </authorList>
    </citation>
    <scope>NUCLEOTIDE SEQUENCE [LARGE SCALE GENOMIC DNA]</scope>
    <source>
        <strain evidence="2 3">PB1</strain>
    </source>
</reference>
<dbReference type="AlphaFoldDB" id="I3DUW7"/>
<name>I3DUW7_BACMT</name>
<dbReference type="PANTHER" id="PTHR43630">
    <property type="entry name" value="POLY-BETA-1,6-N-ACETYL-D-GLUCOSAMINE SYNTHASE"/>
    <property type="match status" value="1"/>
</dbReference>
<dbReference type="PATRIC" id="fig|997296.3.peg.2256"/>
<dbReference type="Proteomes" id="UP000010523">
    <property type="component" value="Unassembled WGS sequence"/>
</dbReference>
<evidence type="ECO:0000313" key="2">
    <source>
        <dbReference type="EMBL" id="EIJ78038.1"/>
    </source>
</evidence>
<protein>
    <submittedName>
        <fullName evidence="2">Glycosyl transferase family 2</fullName>
    </submittedName>
</protein>
<proteinExistence type="predicted"/>
<evidence type="ECO:0000313" key="3">
    <source>
        <dbReference type="Proteomes" id="UP000010523"/>
    </source>
</evidence>
<dbReference type="InterPro" id="IPR001173">
    <property type="entry name" value="Glyco_trans_2-like"/>
</dbReference>
<dbReference type="CDD" id="cd02511">
    <property type="entry name" value="Beta4Glucosyltransferase"/>
    <property type="match status" value="1"/>
</dbReference>
<accession>I3DUW7</accession>
<evidence type="ECO:0000259" key="1">
    <source>
        <dbReference type="Pfam" id="PF00535"/>
    </source>
</evidence>
<keyword evidence="3" id="KW-1185">Reference proteome</keyword>